<feature type="domain" description="Retrovirus-related Pol polyprotein from transposon TNT 1-94-like beta-barrel" evidence="1">
    <location>
        <begin position="1"/>
        <end position="48"/>
    </location>
</feature>
<reference evidence="2 3" key="1">
    <citation type="journal article" date="2018" name="Front. Plant Sci.">
        <title>Red Clover (Trifolium pratense) and Zigzag Clover (T. medium) - A Picture of Genomic Similarities and Differences.</title>
        <authorList>
            <person name="Dluhosova J."/>
            <person name="Istvanek J."/>
            <person name="Nedelnik J."/>
            <person name="Repkova J."/>
        </authorList>
    </citation>
    <scope>NUCLEOTIDE SEQUENCE [LARGE SCALE GENOMIC DNA]</scope>
    <source>
        <strain evidence="3">cv. 10/8</strain>
        <tissue evidence="2">Leaf</tissue>
    </source>
</reference>
<dbReference type="EMBL" id="LXQA011377215">
    <property type="protein sequence ID" value="MCI95144.1"/>
    <property type="molecule type" value="Genomic_DNA"/>
</dbReference>
<feature type="non-terminal residue" evidence="2">
    <location>
        <position position="49"/>
    </location>
</feature>
<evidence type="ECO:0000313" key="2">
    <source>
        <dbReference type="EMBL" id="MCI95144.1"/>
    </source>
</evidence>
<organism evidence="2 3">
    <name type="scientific">Trifolium medium</name>
    <dbReference type="NCBI Taxonomy" id="97028"/>
    <lineage>
        <taxon>Eukaryota</taxon>
        <taxon>Viridiplantae</taxon>
        <taxon>Streptophyta</taxon>
        <taxon>Embryophyta</taxon>
        <taxon>Tracheophyta</taxon>
        <taxon>Spermatophyta</taxon>
        <taxon>Magnoliopsida</taxon>
        <taxon>eudicotyledons</taxon>
        <taxon>Gunneridae</taxon>
        <taxon>Pentapetalae</taxon>
        <taxon>rosids</taxon>
        <taxon>fabids</taxon>
        <taxon>Fabales</taxon>
        <taxon>Fabaceae</taxon>
        <taxon>Papilionoideae</taxon>
        <taxon>50 kb inversion clade</taxon>
        <taxon>NPAAA clade</taxon>
        <taxon>Hologalegina</taxon>
        <taxon>IRL clade</taxon>
        <taxon>Trifolieae</taxon>
        <taxon>Trifolium</taxon>
    </lineage>
</organism>
<dbReference type="AlphaFoldDB" id="A0A392W397"/>
<protein>
    <submittedName>
        <fullName evidence="2">Retrovirus-related pol polyprotein from transposon TNT 1-94</fullName>
    </submittedName>
</protein>
<dbReference type="Proteomes" id="UP000265520">
    <property type="component" value="Unassembled WGS sequence"/>
</dbReference>
<comment type="caution">
    <text evidence="2">The sequence shown here is derived from an EMBL/GenBank/DDBJ whole genome shotgun (WGS) entry which is preliminary data.</text>
</comment>
<dbReference type="InterPro" id="IPR054722">
    <property type="entry name" value="PolX-like_BBD"/>
</dbReference>
<proteinExistence type="predicted"/>
<sequence>MTGNKKWFLKLDNSVRRSIKFADNSQVVSVGMGTVLVKRMDGHESVINE</sequence>
<evidence type="ECO:0000313" key="3">
    <source>
        <dbReference type="Proteomes" id="UP000265520"/>
    </source>
</evidence>
<accession>A0A392W397</accession>
<dbReference type="Pfam" id="PF22936">
    <property type="entry name" value="Pol_BBD"/>
    <property type="match status" value="1"/>
</dbReference>
<name>A0A392W397_9FABA</name>
<evidence type="ECO:0000259" key="1">
    <source>
        <dbReference type="Pfam" id="PF22936"/>
    </source>
</evidence>
<keyword evidence="3" id="KW-1185">Reference proteome</keyword>